<feature type="signal peptide" evidence="1">
    <location>
        <begin position="1"/>
        <end position="17"/>
    </location>
</feature>
<proteinExistence type="predicted"/>
<evidence type="ECO:0000313" key="3">
    <source>
        <dbReference type="EMBL" id="CAF1566091.1"/>
    </source>
</evidence>
<sequence>MLPIILLFHVRSRICAALLASAIFKKYSKLSPTIDMRDKFQIQALNFETYAGMFIDQCYEYNDKRACELL</sequence>
<accession>A0A815Y676</accession>
<evidence type="ECO:0000313" key="4">
    <source>
        <dbReference type="Proteomes" id="UP000663845"/>
    </source>
</evidence>
<keyword evidence="1" id="KW-0732">Signal</keyword>
<organism evidence="3 4">
    <name type="scientific">Adineta steineri</name>
    <dbReference type="NCBI Taxonomy" id="433720"/>
    <lineage>
        <taxon>Eukaryota</taxon>
        <taxon>Metazoa</taxon>
        <taxon>Spiralia</taxon>
        <taxon>Gnathifera</taxon>
        <taxon>Rotifera</taxon>
        <taxon>Eurotatoria</taxon>
        <taxon>Bdelloidea</taxon>
        <taxon>Adinetida</taxon>
        <taxon>Adinetidae</taxon>
        <taxon>Adineta</taxon>
    </lineage>
</organism>
<feature type="chain" id="PRO_5033019540" description="TRPM-like domain-containing protein" evidence="1">
    <location>
        <begin position="18"/>
        <end position="70"/>
    </location>
</feature>
<dbReference type="Pfam" id="PF25508">
    <property type="entry name" value="TRPM2"/>
    <property type="match status" value="1"/>
</dbReference>
<dbReference type="InterPro" id="IPR057366">
    <property type="entry name" value="TRPM-like"/>
</dbReference>
<feature type="domain" description="TRPM-like" evidence="2">
    <location>
        <begin position="11"/>
        <end position="70"/>
    </location>
</feature>
<dbReference type="Proteomes" id="UP000663845">
    <property type="component" value="Unassembled WGS sequence"/>
</dbReference>
<gene>
    <name evidence="3" type="ORF">JYZ213_LOCUS47138</name>
</gene>
<dbReference type="AlphaFoldDB" id="A0A815Y676"/>
<dbReference type="EMBL" id="CAJNOG010007637">
    <property type="protein sequence ID" value="CAF1566091.1"/>
    <property type="molecule type" value="Genomic_DNA"/>
</dbReference>
<evidence type="ECO:0000259" key="2">
    <source>
        <dbReference type="Pfam" id="PF25508"/>
    </source>
</evidence>
<evidence type="ECO:0000256" key="1">
    <source>
        <dbReference type="SAM" id="SignalP"/>
    </source>
</evidence>
<feature type="non-terminal residue" evidence="3">
    <location>
        <position position="70"/>
    </location>
</feature>
<name>A0A815Y676_9BILA</name>
<protein>
    <recommendedName>
        <fullName evidence="2">TRPM-like domain-containing protein</fullName>
    </recommendedName>
</protein>
<comment type="caution">
    <text evidence="3">The sequence shown here is derived from an EMBL/GenBank/DDBJ whole genome shotgun (WGS) entry which is preliminary data.</text>
</comment>
<reference evidence="3" key="1">
    <citation type="submission" date="2021-02" db="EMBL/GenBank/DDBJ databases">
        <authorList>
            <person name="Nowell W R."/>
        </authorList>
    </citation>
    <scope>NUCLEOTIDE SEQUENCE</scope>
</reference>